<keyword evidence="2" id="KW-1185">Reference proteome</keyword>
<sequence>MAVSRRGAALWFTRGRSFGGSPVVQGERWKLPQGKYLLKSNHDLFPISPFRTISNISSALAPLSCTCTQTVCQSTVDPLITHRIPKIRQPIKVPFREETVSLCVLLGPGDGGGQRTLLEVPLSQFTGFSELLPSRPAKSSEFPFPLTTVDGRREDDINVRGGERGGKREPTVQEKESFRSFFEKESCPAPFVWGSCFYCFHCPATHSLLWYMDKSMRITRLEPQTSAFSTPTPVSYYAHTVTERGEGMDEREREREEKLALMHEKMRHELPRFFLKSHDYSMYSPDVEFINGLLNIKTRGRLLYQLSLSLWKVLCVLYFADVRLEVLKLSKHSEDGTIRARWRVSGLPFHLLMLRFYRRDKSSLYRSYDAFSTFYLGSDGLVHCHRVDKVMPAQPPVLPRVTSALTGALVALGLQEHRPALNLLPFLFFQDRAGEIVRRGAY</sequence>
<dbReference type="Pfam" id="PF10184">
    <property type="entry name" value="DUF2358"/>
    <property type="match status" value="1"/>
</dbReference>
<evidence type="ECO:0000313" key="2">
    <source>
        <dbReference type="Proteomes" id="UP001044222"/>
    </source>
</evidence>
<name>A0A9D3S5S4_ANGAN</name>
<dbReference type="EMBL" id="JAFIRN010000001">
    <property type="protein sequence ID" value="KAG5856619.1"/>
    <property type="molecule type" value="Genomic_DNA"/>
</dbReference>
<evidence type="ECO:0000313" key="1">
    <source>
        <dbReference type="EMBL" id="KAG5856619.1"/>
    </source>
</evidence>
<comment type="caution">
    <text evidence="1">The sequence shown here is derived from an EMBL/GenBank/DDBJ whole genome shotgun (WGS) entry which is preliminary data.</text>
</comment>
<reference evidence="1" key="1">
    <citation type="submission" date="2021-01" db="EMBL/GenBank/DDBJ databases">
        <title>A chromosome-scale assembly of European eel, Anguilla anguilla.</title>
        <authorList>
            <person name="Henkel C."/>
            <person name="Jong-Raadsen S.A."/>
            <person name="Dufour S."/>
            <person name="Weltzien F.-A."/>
            <person name="Palstra A.P."/>
            <person name="Pelster B."/>
            <person name="Spaink H.P."/>
            <person name="Van Den Thillart G.E."/>
            <person name="Jansen H."/>
            <person name="Zahm M."/>
            <person name="Klopp C."/>
            <person name="Cedric C."/>
            <person name="Louis A."/>
            <person name="Berthelot C."/>
            <person name="Parey E."/>
            <person name="Roest Crollius H."/>
            <person name="Montfort J."/>
            <person name="Robinson-Rechavi M."/>
            <person name="Bucao C."/>
            <person name="Bouchez O."/>
            <person name="Gislard M."/>
            <person name="Lluch J."/>
            <person name="Milhes M."/>
            <person name="Lampietro C."/>
            <person name="Lopez Roques C."/>
            <person name="Donnadieu C."/>
            <person name="Braasch I."/>
            <person name="Desvignes T."/>
            <person name="Postlethwait J."/>
            <person name="Bobe J."/>
            <person name="Guiguen Y."/>
            <person name="Dirks R."/>
        </authorList>
    </citation>
    <scope>NUCLEOTIDE SEQUENCE</scope>
    <source>
        <strain evidence="1">Tag_6206</strain>
        <tissue evidence="1">Liver</tissue>
    </source>
</reference>
<dbReference type="PANTHER" id="PTHR31094">
    <property type="entry name" value="RIKEN CDNA 2310061I04 GENE"/>
    <property type="match status" value="1"/>
</dbReference>
<organism evidence="1 2">
    <name type="scientific">Anguilla anguilla</name>
    <name type="common">European freshwater eel</name>
    <name type="synonym">Muraena anguilla</name>
    <dbReference type="NCBI Taxonomy" id="7936"/>
    <lineage>
        <taxon>Eukaryota</taxon>
        <taxon>Metazoa</taxon>
        <taxon>Chordata</taxon>
        <taxon>Craniata</taxon>
        <taxon>Vertebrata</taxon>
        <taxon>Euteleostomi</taxon>
        <taxon>Actinopterygii</taxon>
        <taxon>Neopterygii</taxon>
        <taxon>Teleostei</taxon>
        <taxon>Anguilliformes</taxon>
        <taxon>Anguillidae</taxon>
        <taxon>Anguilla</taxon>
    </lineage>
</organism>
<protein>
    <submittedName>
        <fullName evidence="1">Uncharacterized protein</fullName>
    </submittedName>
</protein>
<dbReference type="InterPro" id="IPR018790">
    <property type="entry name" value="DUF2358"/>
</dbReference>
<dbReference type="AlphaFoldDB" id="A0A9D3S5S4"/>
<accession>A0A9D3S5S4</accession>
<dbReference type="Proteomes" id="UP001044222">
    <property type="component" value="Unassembled WGS sequence"/>
</dbReference>
<dbReference type="PANTHER" id="PTHR31094:SF2">
    <property type="entry name" value="RIKEN CDNA 2310061I04 GENE"/>
    <property type="match status" value="1"/>
</dbReference>
<proteinExistence type="predicted"/>
<gene>
    <name evidence="1" type="ORF">ANANG_G00009850</name>
</gene>